<accession>A0A067T1N6</accession>
<dbReference type="HOGENOM" id="CLU_2722408_0_0_1"/>
<gene>
    <name evidence="1" type="ORF">GALMADRAFT_252264</name>
</gene>
<dbReference type="EMBL" id="KL142387">
    <property type="protein sequence ID" value="KDR72918.1"/>
    <property type="molecule type" value="Genomic_DNA"/>
</dbReference>
<organism evidence="1 2">
    <name type="scientific">Galerina marginata (strain CBS 339.88)</name>
    <dbReference type="NCBI Taxonomy" id="685588"/>
    <lineage>
        <taxon>Eukaryota</taxon>
        <taxon>Fungi</taxon>
        <taxon>Dikarya</taxon>
        <taxon>Basidiomycota</taxon>
        <taxon>Agaricomycotina</taxon>
        <taxon>Agaricomycetes</taxon>
        <taxon>Agaricomycetidae</taxon>
        <taxon>Agaricales</taxon>
        <taxon>Agaricineae</taxon>
        <taxon>Strophariaceae</taxon>
        <taxon>Galerina</taxon>
    </lineage>
</organism>
<sequence>MTWDRYLNIHVGPSTERSLESPSSFRASSTNRVVSEVSPFTFVGVVLLLSSWAPQRIALRGCTFTIREGWWI</sequence>
<dbReference type="AlphaFoldDB" id="A0A067T1N6"/>
<keyword evidence="2" id="KW-1185">Reference proteome</keyword>
<evidence type="ECO:0000313" key="1">
    <source>
        <dbReference type="EMBL" id="KDR72918.1"/>
    </source>
</evidence>
<evidence type="ECO:0000313" key="2">
    <source>
        <dbReference type="Proteomes" id="UP000027222"/>
    </source>
</evidence>
<name>A0A067T1N6_GALM3</name>
<reference evidence="2" key="1">
    <citation type="journal article" date="2014" name="Proc. Natl. Acad. Sci. U.S.A.">
        <title>Extensive sampling of basidiomycete genomes demonstrates inadequacy of the white-rot/brown-rot paradigm for wood decay fungi.</title>
        <authorList>
            <person name="Riley R."/>
            <person name="Salamov A.A."/>
            <person name="Brown D.W."/>
            <person name="Nagy L.G."/>
            <person name="Floudas D."/>
            <person name="Held B.W."/>
            <person name="Levasseur A."/>
            <person name="Lombard V."/>
            <person name="Morin E."/>
            <person name="Otillar R."/>
            <person name="Lindquist E.A."/>
            <person name="Sun H."/>
            <person name="LaButti K.M."/>
            <person name="Schmutz J."/>
            <person name="Jabbour D."/>
            <person name="Luo H."/>
            <person name="Baker S.E."/>
            <person name="Pisabarro A.G."/>
            <person name="Walton J.D."/>
            <person name="Blanchette R.A."/>
            <person name="Henrissat B."/>
            <person name="Martin F."/>
            <person name="Cullen D."/>
            <person name="Hibbett D.S."/>
            <person name="Grigoriev I.V."/>
        </authorList>
    </citation>
    <scope>NUCLEOTIDE SEQUENCE [LARGE SCALE GENOMIC DNA]</scope>
    <source>
        <strain evidence="2">CBS 339.88</strain>
    </source>
</reference>
<dbReference type="Proteomes" id="UP000027222">
    <property type="component" value="Unassembled WGS sequence"/>
</dbReference>
<protein>
    <submittedName>
        <fullName evidence="1">Uncharacterized protein</fullName>
    </submittedName>
</protein>
<proteinExistence type="predicted"/>